<name>A0A919U561_9CELL</name>
<dbReference type="EMBL" id="BONO01000006">
    <property type="protein sequence ID" value="GIG35754.1"/>
    <property type="molecule type" value="Genomic_DNA"/>
</dbReference>
<keyword evidence="5" id="KW-1185">Reference proteome</keyword>
<dbReference type="AlphaFoldDB" id="A0A919U561"/>
<evidence type="ECO:0000256" key="2">
    <source>
        <dbReference type="ARBA" id="ARBA00022679"/>
    </source>
</evidence>
<gene>
    <name evidence="4" type="ORF">Cpa01nite_11350</name>
</gene>
<dbReference type="GO" id="GO:0008171">
    <property type="term" value="F:O-methyltransferase activity"/>
    <property type="evidence" value="ECO:0007669"/>
    <property type="project" value="InterPro"/>
</dbReference>
<dbReference type="PANTHER" id="PTHR10509">
    <property type="entry name" value="O-METHYLTRANSFERASE-RELATED"/>
    <property type="match status" value="1"/>
</dbReference>
<accession>A0A919U561</accession>
<dbReference type="GO" id="GO:0032259">
    <property type="term" value="P:methylation"/>
    <property type="evidence" value="ECO:0007669"/>
    <property type="project" value="UniProtKB-KW"/>
</dbReference>
<keyword evidence="2" id="KW-0808">Transferase</keyword>
<evidence type="ECO:0000313" key="5">
    <source>
        <dbReference type="Proteomes" id="UP000642125"/>
    </source>
</evidence>
<evidence type="ECO:0000256" key="3">
    <source>
        <dbReference type="ARBA" id="ARBA00022691"/>
    </source>
</evidence>
<dbReference type="GO" id="GO:0008757">
    <property type="term" value="F:S-adenosylmethionine-dependent methyltransferase activity"/>
    <property type="evidence" value="ECO:0007669"/>
    <property type="project" value="TreeGrafter"/>
</dbReference>
<reference evidence="4" key="1">
    <citation type="submission" date="2021-01" db="EMBL/GenBank/DDBJ databases">
        <title>Whole genome shotgun sequence of Cellulomonas pakistanensis NBRC 110800.</title>
        <authorList>
            <person name="Komaki H."/>
            <person name="Tamura T."/>
        </authorList>
    </citation>
    <scope>NUCLEOTIDE SEQUENCE</scope>
    <source>
        <strain evidence="4">NBRC 110800</strain>
    </source>
</reference>
<dbReference type="InterPro" id="IPR050362">
    <property type="entry name" value="Cation-dep_OMT"/>
</dbReference>
<dbReference type="RefSeq" id="WP_203667784.1">
    <property type="nucleotide sequence ID" value="NZ_BONO01000006.1"/>
</dbReference>
<dbReference type="SUPFAM" id="SSF53335">
    <property type="entry name" value="S-adenosyl-L-methionine-dependent methyltransferases"/>
    <property type="match status" value="1"/>
</dbReference>
<sequence>MGEHGSGEAGWSAVEAYLVEELVPEGAALVAARDAGRTAGLPAIEVAPTEGKLLWLLCRIAGARRVLEFGTLAGYSTLWFADAVGPEGHVTTLEIDPAHAAVARDNFARAGVADRVRLLEGAAGDSAEALIAAGEEAYDLVFIDADKPSNARYLDLAVRLAHPGTVVVVDNVVRRGAVADAATDDPRVTGSRAVLHAMGTHPRLDATALQTVGAKGWDGFALARVRD</sequence>
<comment type="caution">
    <text evidence="4">The sequence shown here is derived from an EMBL/GenBank/DDBJ whole genome shotgun (WGS) entry which is preliminary data.</text>
</comment>
<dbReference type="CDD" id="cd02440">
    <property type="entry name" value="AdoMet_MTases"/>
    <property type="match status" value="1"/>
</dbReference>
<dbReference type="InterPro" id="IPR002935">
    <property type="entry name" value="SAM_O-MeTrfase"/>
</dbReference>
<dbReference type="PROSITE" id="PS51682">
    <property type="entry name" value="SAM_OMT_I"/>
    <property type="match status" value="1"/>
</dbReference>
<keyword evidence="1" id="KW-0489">Methyltransferase</keyword>
<dbReference type="InterPro" id="IPR029063">
    <property type="entry name" value="SAM-dependent_MTases_sf"/>
</dbReference>
<dbReference type="Pfam" id="PF01596">
    <property type="entry name" value="Methyltransf_3"/>
    <property type="match status" value="1"/>
</dbReference>
<proteinExistence type="predicted"/>
<protein>
    <submittedName>
        <fullName evidence="4">O-methyltransferase</fullName>
    </submittedName>
</protein>
<dbReference type="Proteomes" id="UP000642125">
    <property type="component" value="Unassembled WGS sequence"/>
</dbReference>
<evidence type="ECO:0000313" key="4">
    <source>
        <dbReference type="EMBL" id="GIG35754.1"/>
    </source>
</evidence>
<dbReference type="PANTHER" id="PTHR10509:SF14">
    <property type="entry name" value="CAFFEOYL-COA O-METHYLTRANSFERASE 3-RELATED"/>
    <property type="match status" value="1"/>
</dbReference>
<keyword evidence="3" id="KW-0949">S-adenosyl-L-methionine</keyword>
<organism evidence="4 5">
    <name type="scientific">Cellulomonas pakistanensis</name>
    <dbReference type="NCBI Taxonomy" id="992287"/>
    <lineage>
        <taxon>Bacteria</taxon>
        <taxon>Bacillati</taxon>
        <taxon>Actinomycetota</taxon>
        <taxon>Actinomycetes</taxon>
        <taxon>Micrococcales</taxon>
        <taxon>Cellulomonadaceae</taxon>
        <taxon>Cellulomonas</taxon>
    </lineage>
</organism>
<dbReference type="Gene3D" id="3.40.50.150">
    <property type="entry name" value="Vaccinia Virus protein VP39"/>
    <property type="match status" value="1"/>
</dbReference>
<evidence type="ECO:0000256" key="1">
    <source>
        <dbReference type="ARBA" id="ARBA00022603"/>
    </source>
</evidence>